<dbReference type="CDD" id="cd16907">
    <property type="entry name" value="YEATS_YEATS2_like"/>
    <property type="match status" value="1"/>
</dbReference>
<evidence type="ECO:0000313" key="5">
    <source>
        <dbReference type="RefSeq" id="XP_028967854.1"/>
    </source>
</evidence>
<dbReference type="KEGG" id="goe:108864465"/>
<proteinExistence type="predicted"/>
<sequence length="635" mass="71883">MSEDPESMDPETETKVRAIIEKQFEQEILSKQSEVELINERIYLTKQVLNRLRIAIIAKYFATPELADDEKTWSSDLDNCIHPTVRSYFAGKTPREPRTKSESEVRATYDLPEKLSTATLLKEEPVARRPTVKSLQSVRFIIGNVSKYIGRDDPENRVTHLWMTYVRLHPDSKEKIEELVSKVRFFLHPSYAPHDVIEVAYPFHLKRKGWGEFQLRAQIHFIDPLNKPADVLHELKLDQHKRGIQTNGGETHLEVKLLVEKPLDSPVTKNPEQPEPGSISIKQEVLDNDENSVFDETHHPEPDHFDLEAHGHDYCFTPISSGAPFLLVASGSAMLRDNPPGVRIMKGESLLKNRSFQHNAQTAQIVTPWQEAVLEWEQALKSLDFSRPVMKVVETLASRLFKLVGDKAVGDLSFQVSSIEEFIEFPLAKQRAIEWFRASHIRRVLRKNGVGELPSTRAIVVHLRKHGFTPLHDGTEMIGVPIEQKFESLSVAELPNGVESLEVSSIREKTETLCEIDILGSDSDDEAPSSKNQVGAPLLRFIHDAMKEISDEPNLSEDRKELEETLRTLFGALRSFSSDLLRKSLAQSFARNSSTHQVDGILPSDIHEAITSHELFDFLSNDGLGTISEKQPGTT</sequence>
<organism evidence="4 5">
    <name type="scientific">Galendromus occidentalis</name>
    <name type="common">western predatory mite</name>
    <dbReference type="NCBI Taxonomy" id="34638"/>
    <lineage>
        <taxon>Eukaryota</taxon>
        <taxon>Metazoa</taxon>
        <taxon>Ecdysozoa</taxon>
        <taxon>Arthropoda</taxon>
        <taxon>Chelicerata</taxon>
        <taxon>Arachnida</taxon>
        <taxon>Acari</taxon>
        <taxon>Parasitiformes</taxon>
        <taxon>Mesostigmata</taxon>
        <taxon>Gamasina</taxon>
        <taxon>Phytoseioidea</taxon>
        <taxon>Phytoseiidae</taxon>
        <taxon>Typhlodrominae</taxon>
        <taxon>Galendromus</taxon>
    </lineage>
</organism>
<accession>A0AAJ7SG31</accession>
<evidence type="ECO:0000259" key="3">
    <source>
        <dbReference type="PROSITE" id="PS51037"/>
    </source>
</evidence>
<dbReference type="Pfam" id="PF22951">
    <property type="entry name" value="3HBD"/>
    <property type="match status" value="1"/>
</dbReference>
<gene>
    <name evidence="5" type="primary">LOC108864465</name>
</gene>
<dbReference type="PROSITE" id="PS51037">
    <property type="entry name" value="YEATS"/>
    <property type="match status" value="1"/>
</dbReference>
<dbReference type="RefSeq" id="XP_028967854.1">
    <property type="nucleotide sequence ID" value="XM_029112021.1"/>
</dbReference>
<keyword evidence="1 2" id="KW-0539">Nucleus</keyword>
<evidence type="ECO:0000256" key="1">
    <source>
        <dbReference type="ARBA" id="ARBA00023242"/>
    </source>
</evidence>
<dbReference type="Gene3D" id="2.60.40.1970">
    <property type="entry name" value="YEATS domain"/>
    <property type="match status" value="1"/>
</dbReference>
<name>A0AAJ7SG31_9ACAR</name>
<evidence type="ECO:0000313" key="4">
    <source>
        <dbReference type="Proteomes" id="UP000694867"/>
    </source>
</evidence>
<dbReference type="AlphaFoldDB" id="A0AAJ7SG31"/>
<dbReference type="InterPro" id="IPR055129">
    <property type="entry name" value="YEATS_dom"/>
</dbReference>
<protein>
    <submittedName>
        <fullName evidence="5">YEATS domain-containing protein 2-like</fullName>
    </submittedName>
</protein>
<dbReference type="GeneID" id="108864465"/>
<keyword evidence="4" id="KW-1185">Reference proteome</keyword>
<dbReference type="GO" id="GO:0006355">
    <property type="term" value="P:regulation of DNA-templated transcription"/>
    <property type="evidence" value="ECO:0007669"/>
    <property type="project" value="InterPro"/>
</dbReference>
<feature type="domain" description="YEATS" evidence="3">
    <location>
        <begin position="130"/>
        <end position="273"/>
    </location>
</feature>
<dbReference type="InterPro" id="IPR005033">
    <property type="entry name" value="YEATS"/>
</dbReference>
<reference evidence="5" key="1">
    <citation type="submission" date="2025-08" db="UniProtKB">
        <authorList>
            <consortium name="RefSeq"/>
        </authorList>
    </citation>
    <scope>IDENTIFICATION</scope>
</reference>
<dbReference type="GO" id="GO:0005634">
    <property type="term" value="C:nucleus"/>
    <property type="evidence" value="ECO:0007669"/>
    <property type="project" value="UniProtKB-SubCell"/>
</dbReference>
<dbReference type="Proteomes" id="UP000694867">
    <property type="component" value="Unplaced"/>
</dbReference>
<dbReference type="InterPro" id="IPR055127">
    <property type="entry name" value="YEATS2_3HBD"/>
</dbReference>
<dbReference type="Pfam" id="PF03366">
    <property type="entry name" value="YEATS"/>
    <property type="match status" value="1"/>
</dbReference>
<comment type="subcellular location">
    <subcellularLocation>
        <location evidence="2">Nucleus</location>
    </subcellularLocation>
</comment>
<dbReference type="PANTHER" id="PTHR23195">
    <property type="entry name" value="YEATS DOMAIN"/>
    <property type="match status" value="1"/>
</dbReference>
<dbReference type="InterPro" id="IPR038704">
    <property type="entry name" value="YEAST_sf"/>
</dbReference>
<evidence type="ECO:0000256" key="2">
    <source>
        <dbReference type="PROSITE-ProRule" id="PRU00376"/>
    </source>
</evidence>